<dbReference type="AlphaFoldDB" id="A0A3R7RB02"/>
<comment type="caution">
    <text evidence="2">The sequence shown here is derived from an EMBL/GenBank/DDBJ whole genome shotgun (WGS) entry which is preliminary data.</text>
</comment>
<protein>
    <submittedName>
        <fullName evidence="2">Uncharacterized protein</fullName>
    </submittedName>
</protein>
<name>A0A3R7RB02_TRYRA</name>
<dbReference type="EMBL" id="MKGL01000410">
    <property type="protein sequence ID" value="RNE99097.1"/>
    <property type="molecule type" value="Genomic_DNA"/>
</dbReference>
<feature type="region of interest" description="Disordered" evidence="1">
    <location>
        <begin position="34"/>
        <end position="61"/>
    </location>
</feature>
<organism evidence="2 3">
    <name type="scientific">Trypanosoma rangeli</name>
    <dbReference type="NCBI Taxonomy" id="5698"/>
    <lineage>
        <taxon>Eukaryota</taxon>
        <taxon>Discoba</taxon>
        <taxon>Euglenozoa</taxon>
        <taxon>Kinetoplastea</taxon>
        <taxon>Metakinetoplastina</taxon>
        <taxon>Trypanosomatida</taxon>
        <taxon>Trypanosomatidae</taxon>
        <taxon>Trypanosoma</taxon>
        <taxon>Herpetosoma</taxon>
    </lineage>
</organism>
<dbReference type="GeneID" id="40332380"/>
<proteinExistence type="predicted"/>
<dbReference type="Proteomes" id="UP000283634">
    <property type="component" value="Unassembled WGS sequence"/>
</dbReference>
<gene>
    <name evidence="2" type="ORF">TraAM80_08447</name>
</gene>
<feature type="compositionally biased region" description="Basic residues" evidence="1">
    <location>
        <begin position="41"/>
        <end position="53"/>
    </location>
</feature>
<evidence type="ECO:0000313" key="3">
    <source>
        <dbReference type="Proteomes" id="UP000283634"/>
    </source>
</evidence>
<dbReference type="RefSeq" id="XP_029235003.1">
    <property type="nucleotide sequence ID" value="XM_029385198.1"/>
</dbReference>
<reference evidence="2 3" key="1">
    <citation type="journal article" date="2018" name="BMC Genomics">
        <title>Genomic comparison of Trypanosoma conorhini and Trypanosoma rangeli to Trypanosoma cruzi strains of high and low virulence.</title>
        <authorList>
            <person name="Bradwell K.R."/>
            <person name="Koparde V.N."/>
            <person name="Matveyev A.V."/>
            <person name="Serrano M.G."/>
            <person name="Alves J.M."/>
            <person name="Parikh H."/>
            <person name="Huang B."/>
            <person name="Lee V."/>
            <person name="Espinosa-Alvarez O."/>
            <person name="Ortiz P.A."/>
            <person name="Costa-Martins A.G."/>
            <person name="Teixeira M.M."/>
            <person name="Buck G.A."/>
        </authorList>
    </citation>
    <scope>NUCLEOTIDE SEQUENCE [LARGE SCALE GENOMIC DNA]</scope>
    <source>
        <strain evidence="2 3">AM80</strain>
    </source>
</reference>
<sequence>MFIRNRPATSMQRREPLLGCGAALRVGALAKQRTPAPPTHLLRRTGGKHRHIAPKQPGTAPRHRLPAVAGLILNAPVPVKASRVLHGGVGPEDAALLHLQRGVAAARAAVAAVRCCLVLADEPSRLGRHGHIGEGRPH</sequence>
<accession>A0A3R7RB02</accession>
<evidence type="ECO:0000256" key="1">
    <source>
        <dbReference type="SAM" id="MobiDB-lite"/>
    </source>
</evidence>
<keyword evidence="3" id="KW-1185">Reference proteome</keyword>
<evidence type="ECO:0000313" key="2">
    <source>
        <dbReference type="EMBL" id="RNE99097.1"/>
    </source>
</evidence>